<dbReference type="InterPro" id="IPR011055">
    <property type="entry name" value="Dup_hybrid_motif"/>
</dbReference>
<gene>
    <name evidence="2" type="ORF">GCM10007876_37420</name>
</gene>
<dbReference type="CDD" id="cd12797">
    <property type="entry name" value="M23_peptidase"/>
    <property type="match status" value="1"/>
</dbReference>
<proteinExistence type="predicted"/>
<feature type="domain" description="M23ase beta-sheet core" evidence="1">
    <location>
        <begin position="206"/>
        <end position="299"/>
    </location>
</feature>
<dbReference type="Proteomes" id="UP001161389">
    <property type="component" value="Unassembled WGS sequence"/>
</dbReference>
<dbReference type="InterPro" id="IPR016047">
    <property type="entry name" value="M23ase_b-sheet_dom"/>
</dbReference>
<organism evidence="2 3">
    <name type="scientific">Litoribrevibacter albus</name>
    <dbReference type="NCBI Taxonomy" id="1473156"/>
    <lineage>
        <taxon>Bacteria</taxon>
        <taxon>Pseudomonadati</taxon>
        <taxon>Pseudomonadota</taxon>
        <taxon>Gammaproteobacteria</taxon>
        <taxon>Oceanospirillales</taxon>
        <taxon>Oceanospirillaceae</taxon>
        <taxon>Litoribrevibacter</taxon>
    </lineage>
</organism>
<dbReference type="SUPFAM" id="SSF51261">
    <property type="entry name" value="Duplicated hybrid motif"/>
    <property type="match status" value="1"/>
</dbReference>
<evidence type="ECO:0000313" key="2">
    <source>
        <dbReference type="EMBL" id="GLQ33262.1"/>
    </source>
</evidence>
<dbReference type="EMBL" id="BSNM01000026">
    <property type="protein sequence ID" value="GLQ33262.1"/>
    <property type="molecule type" value="Genomic_DNA"/>
</dbReference>
<dbReference type="InterPro" id="IPR050570">
    <property type="entry name" value="Cell_wall_metabolism_enzyme"/>
</dbReference>
<name>A0AA37SBR4_9GAMM</name>
<dbReference type="RefSeq" id="WP_284383621.1">
    <property type="nucleotide sequence ID" value="NZ_BSNM01000026.1"/>
</dbReference>
<dbReference type="Gene3D" id="2.70.70.10">
    <property type="entry name" value="Glucose Permease (Domain IIA)"/>
    <property type="match status" value="1"/>
</dbReference>
<evidence type="ECO:0000313" key="3">
    <source>
        <dbReference type="Proteomes" id="UP001161389"/>
    </source>
</evidence>
<dbReference type="GO" id="GO:0004222">
    <property type="term" value="F:metalloendopeptidase activity"/>
    <property type="evidence" value="ECO:0007669"/>
    <property type="project" value="TreeGrafter"/>
</dbReference>
<dbReference type="PANTHER" id="PTHR21666:SF291">
    <property type="entry name" value="STAGE II SPORULATION PROTEIN Q"/>
    <property type="match status" value="1"/>
</dbReference>
<dbReference type="Pfam" id="PF01551">
    <property type="entry name" value="Peptidase_M23"/>
    <property type="match status" value="1"/>
</dbReference>
<reference evidence="2" key="2">
    <citation type="submission" date="2023-01" db="EMBL/GenBank/DDBJ databases">
        <title>Draft genome sequence of Litoribrevibacter albus strain NBRC 110071.</title>
        <authorList>
            <person name="Sun Q."/>
            <person name="Mori K."/>
        </authorList>
    </citation>
    <scope>NUCLEOTIDE SEQUENCE</scope>
    <source>
        <strain evidence="2">NBRC 110071</strain>
    </source>
</reference>
<dbReference type="PANTHER" id="PTHR21666">
    <property type="entry name" value="PEPTIDASE-RELATED"/>
    <property type="match status" value="1"/>
</dbReference>
<dbReference type="AlphaFoldDB" id="A0AA37SBR4"/>
<evidence type="ECO:0000259" key="1">
    <source>
        <dbReference type="Pfam" id="PF01551"/>
    </source>
</evidence>
<comment type="caution">
    <text evidence="2">The sequence shown here is derived from an EMBL/GenBank/DDBJ whole genome shotgun (WGS) entry which is preliminary data.</text>
</comment>
<sequence length="308" mass="34379">MNIVFISKSHGQSSTYSMNGKRLLMALILFLALLAAVGYSGYQYAVSRQSNVLTPEMITRWSDDLSNQKQQVEAQKELSTRKIDALSVKMGELQARLLRIEGLGERLTQMADIDQSEFDFSTGPGMGGPSDMLDESYQAPTLSDALDQLTNRIVDRQQQIEVLHSLLSNREFKKDIFLAGRPITKGWMSSRYGKRRDPFHGRIAWHAGVDFAGKDGSDIISVAAGVVTWADKRYGYGQLVEINHGNGYSTRYAHCKEIKVKVGDVVDKNQVVALMGSTGRSTGPHVHFEVLKNNRQVDPARFIHRASR</sequence>
<protein>
    <recommendedName>
        <fullName evidence="1">M23ase beta-sheet core domain-containing protein</fullName>
    </recommendedName>
</protein>
<dbReference type="FunFam" id="2.70.70.10:FF:000006">
    <property type="entry name" value="M23 family peptidase"/>
    <property type="match status" value="1"/>
</dbReference>
<keyword evidence="3" id="KW-1185">Reference proteome</keyword>
<accession>A0AA37SBR4</accession>
<reference evidence="2" key="1">
    <citation type="journal article" date="2014" name="Int. J. Syst. Evol. Microbiol.">
        <title>Complete genome sequence of Corynebacterium casei LMG S-19264T (=DSM 44701T), isolated from a smear-ripened cheese.</title>
        <authorList>
            <consortium name="US DOE Joint Genome Institute (JGI-PGF)"/>
            <person name="Walter F."/>
            <person name="Albersmeier A."/>
            <person name="Kalinowski J."/>
            <person name="Ruckert C."/>
        </authorList>
    </citation>
    <scope>NUCLEOTIDE SEQUENCE</scope>
    <source>
        <strain evidence="2">NBRC 110071</strain>
    </source>
</reference>